<dbReference type="Pfam" id="PF07690">
    <property type="entry name" value="MFS_1"/>
    <property type="match status" value="2"/>
</dbReference>
<feature type="transmembrane region" description="Helical" evidence="7">
    <location>
        <begin position="445"/>
        <end position="463"/>
    </location>
</feature>
<dbReference type="Gene3D" id="1.20.1720.10">
    <property type="entry name" value="Multidrug resistance protein D"/>
    <property type="match status" value="1"/>
</dbReference>
<dbReference type="PANTHER" id="PTHR42718">
    <property type="entry name" value="MAJOR FACILITATOR SUPERFAMILY MULTIDRUG TRANSPORTER MFSC"/>
    <property type="match status" value="1"/>
</dbReference>
<evidence type="ECO:0000313" key="9">
    <source>
        <dbReference type="EMBL" id="RCK79953.1"/>
    </source>
</evidence>
<dbReference type="InterPro" id="IPR011701">
    <property type="entry name" value="MFS"/>
</dbReference>
<dbReference type="PROSITE" id="PS50850">
    <property type="entry name" value="MFS"/>
    <property type="match status" value="1"/>
</dbReference>
<dbReference type="SUPFAM" id="SSF103473">
    <property type="entry name" value="MFS general substrate transporter"/>
    <property type="match status" value="1"/>
</dbReference>
<gene>
    <name evidence="9" type="ORF">OZSIB_3822</name>
</gene>
<evidence type="ECO:0000256" key="2">
    <source>
        <dbReference type="ARBA" id="ARBA00022448"/>
    </source>
</evidence>
<dbReference type="GO" id="GO:0022857">
    <property type="term" value="F:transmembrane transporter activity"/>
    <property type="evidence" value="ECO:0007669"/>
    <property type="project" value="InterPro"/>
</dbReference>
<keyword evidence="2" id="KW-0813">Transport</keyword>
<keyword evidence="5 7" id="KW-0472">Membrane</keyword>
<proteinExistence type="predicted"/>
<evidence type="ECO:0000256" key="6">
    <source>
        <dbReference type="SAM" id="MobiDB-lite"/>
    </source>
</evidence>
<reference evidence="9 10" key="1">
    <citation type="submission" date="2018-05" db="EMBL/GenBank/DDBJ databases">
        <title>A metagenomic window into the 2 km-deep terrestrial subsurface aquifer revealed taxonomically and functionally diverse microbial community comprising novel uncultured bacterial lineages.</title>
        <authorList>
            <person name="Kadnikov V.V."/>
            <person name="Mardanov A.V."/>
            <person name="Beletsky A.V."/>
            <person name="Banks D."/>
            <person name="Pimenov N.V."/>
            <person name="Frank Y.A."/>
            <person name="Karnachuk O.V."/>
            <person name="Ravin N.V."/>
        </authorList>
    </citation>
    <scope>NUCLEOTIDE SEQUENCE [LARGE SCALE GENOMIC DNA]</scope>
    <source>
        <strain evidence="9">BY5</strain>
    </source>
</reference>
<feature type="transmembrane region" description="Helical" evidence="7">
    <location>
        <begin position="20"/>
        <end position="43"/>
    </location>
</feature>
<feature type="transmembrane region" description="Helical" evidence="7">
    <location>
        <begin position="236"/>
        <end position="252"/>
    </location>
</feature>
<evidence type="ECO:0000256" key="1">
    <source>
        <dbReference type="ARBA" id="ARBA00004141"/>
    </source>
</evidence>
<dbReference type="InterPro" id="IPR036259">
    <property type="entry name" value="MFS_trans_sf"/>
</dbReference>
<evidence type="ECO:0000256" key="3">
    <source>
        <dbReference type="ARBA" id="ARBA00022692"/>
    </source>
</evidence>
<dbReference type="EMBL" id="QOQW01000009">
    <property type="protein sequence ID" value="RCK79953.1"/>
    <property type="molecule type" value="Genomic_DNA"/>
</dbReference>
<feature type="transmembrane region" description="Helical" evidence="7">
    <location>
        <begin position="145"/>
        <end position="165"/>
    </location>
</feature>
<dbReference type="InterPro" id="IPR020846">
    <property type="entry name" value="MFS_dom"/>
</dbReference>
<evidence type="ECO:0000256" key="4">
    <source>
        <dbReference type="ARBA" id="ARBA00022989"/>
    </source>
</evidence>
<dbReference type="PANTHER" id="PTHR42718:SF9">
    <property type="entry name" value="MAJOR FACILITATOR SUPERFAMILY MULTIDRUG TRANSPORTER MFSC"/>
    <property type="match status" value="1"/>
</dbReference>
<sequence>MTTHDSSQIPSDLTPAGRRIAILASVLGSFLTPFMISAVNVALPVIGRELGLDAVLLNWVPTAFLLASSVFLLPCGRLADLWGRKAVYQWGIALFTATSLLLGLVEGPVGLVALRALQGMAGSMVFATGPAILASIFGPGERGRALGINVAAVYFGLSAGPFLGGVMTVQFGWRSLFLAPVPLGVLALVLLWRGLPQEWRTAGPAQPFDRGGALLYAAGLIALIVSLSFLPGVAGWSLLAVGVAGLAVFLWWETRVQAPLLPVALFLDNRVFAFANLASLIHYAATYANSFLLSLFLQKARGLSPREAGTVLVVQPLVQAVCSPAAGWLSDRWDPRLLASGGMGLTMAGLVALAGSTAATSLAWLVVVLGVMGFGFALFSSPNINCVMSAVTPRDYGLAAGVQSTMRVLGQMTSMAVTMLLFALLIGAVEIDAQRLPAFLQTFRLAYLIFAGLCALGILASLARGPGQPPRAAPPTVAAPPTTATAGPRAAPVLPPAGNAPASSLPSGDDHG</sequence>
<organism evidence="9 10">
    <name type="scientific">Candidatus Ozemobacter sibiricus</name>
    <dbReference type="NCBI Taxonomy" id="2268124"/>
    <lineage>
        <taxon>Bacteria</taxon>
        <taxon>Candidatus Ozemobacteria</taxon>
        <taxon>Candidatus Ozemobacterales</taxon>
        <taxon>Candidatus Ozemobacteraceae</taxon>
        <taxon>Candidatus Ozemobacter</taxon>
    </lineage>
</organism>
<dbReference type="CDD" id="cd17321">
    <property type="entry name" value="MFS_MMR_MDR_like"/>
    <property type="match status" value="1"/>
</dbReference>
<dbReference type="AlphaFoldDB" id="A0A367ZPC6"/>
<name>A0A367ZPC6_9BACT</name>
<evidence type="ECO:0000259" key="8">
    <source>
        <dbReference type="PROSITE" id="PS50850"/>
    </source>
</evidence>
<comment type="caution">
    <text evidence="9">The sequence shown here is derived from an EMBL/GenBank/DDBJ whole genome shotgun (WGS) entry which is preliminary data.</text>
</comment>
<accession>A0A367ZPC6</accession>
<dbReference type="GO" id="GO:0016020">
    <property type="term" value="C:membrane"/>
    <property type="evidence" value="ECO:0007669"/>
    <property type="project" value="UniProtKB-SubCell"/>
</dbReference>
<feature type="transmembrane region" description="Helical" evidence="7">
    <location>
        <begin position="273"/>
        <end position="297"/>
    </location>
</feature>
<evidence type="ECO:0000256" key="5">
    <source>
        <dbReference type="ARBA" id="ARBA00023136"/>
    </source>
</evidence>
<feature type="transmembrane region" description="Helical" evidence="7">
    <location>
        <begin position="362"/>
        <end position="379"/>
    </location>
</feature>
<feature type="transmembrane region" description="Helical" evidence="7">
    <location>
        <begin position="412"/>
        <end position="433"/>
    </location>
</feature>
<protein>
    <submittedName>
        <fullName evidence="9">Efflux pump antibiotic resistance protein</fullName>
    </submittedName>
</protein>
<feature type="transmembrane region" description="Helical" evidence="7">
    <location>
        <begin position="87"/>
        <end position="105"/>
    </location>
</feature>
<evidence type="ECO:0000313" key="10">
    <source>
        <dbReference type="Proteomes" id="UP000252355"/>
    </source>
</evidence>
<keyword evidence="4 7" id="KW-1133">Transmembrane helix</keyword>
<feature type="compositionally biased region" description="Low complexity" evidence="6">
    <location>
        <begin position="474"/>
        <end position="492"/>
    </location>
</feature>
<comment type="subcellular location">
    <subcellularLocation>
        <location evidence="1">Membrane</location>
        <topology evidence="1">Multi-pass membrane protein</topology>
    </subcellularLocation>
</comment>
<feature type="transmembrane region" description="Helical" evidence="7">
    <location>
        <begin position="213"/>
        <end position="230"/>
    </location>
</feature>
<feature type="domain" description="Major facilitator superfamily (MFS) profile" evidence="8">
    <location>
        <begin position="21"/>
        <end position="469"/>
    </location>
</feature>
<feature type="transmembrane region" description="Helical" evidence="7">
    <location>
        <begin position="117"/>
        <end position="138"/>
    </location>
</feature>
<feature type="transmembrane region" description="Helical" evidence="7">
    <location>
        <begin position="55"/>
        <end position="75"/>
    </location>
</feature>
<feature type="region of interest" description="Disordered" evidence="6">
    <location>
        <begin position="468"/>
        <end position="512"/>
    </location>
</feature>
<feature type="transmembrane region" description="Helical" evidence="7">
    <location>
        <begin position="171"/>
        <end position="192"/>
    </location>
</feature>
<dbReference type="Proteomes" id="UP000252355">
    <property type="component" value="Unassembled WGS sequence"/>
</dbReference>
<dbReference type="Gene3D" id="1.20.1250.20">
    <property type="entry name" value="MFS general substrate transporter like domains"/>
    <property type="match status" value="1"/>
</dbReference>
<keyword evidence="3 7" id="KW-0812">Transmembrane</keyword>
<feature type="transmembrane region" description="Helical" evidence="7">
    <location>
        <begin position="337"/>
        <end position="355"/>
    </location>
</feature>
<evidence type="ECO:0000256" key="7">
    <source>
        <dbReference type="SAM" id="Phobius"/>
    </source>
</evidence>